<protein>
    <submittedName>
        <fullName evidence="10">DUF2142 domain-containing protein</fullName>
    </submittedName>
</protein>
<dbReference type="AlphaFoldDB" id="A0A4R5ALK3"/>
<feature type="transmembrane region" description="Helical" evidence="9">
    <location>
        <begin position="212"/>
        <end position="233"/>
    </location>
</feature>
<evidence type="ECO:0000256" key="1">
    <source>
        <dbReference type="ARBA" id="ARBA00004651"/>
    </source>
</evidence>
<feature type="transmembrane region" description="Helical" evidence="9">
    <location>
        <begin position="450"/>
        <end position="477"/>
    </location>
</feature>
<feature type="compositionally biased region" description="Basic residues" evidence="8">
    <location>
        <begin position="38"/>
        <end position="49"/>
    </location>
</feature>
<dbReference type="EMBL" id="SMLB01000007">
    <property type="protein sequence ID" value="TDD71022.1"/>
    <property type="molecule type" value="Genomic_DNA"/>
</dbReference>
<sequence length="754" mass="79129">MEPRRRGRDRGRPANPATPVGDGHGGGAAGLDRDRAAGRRRRGALRAVRRPFDVRGRAARAPAARRAPAAARAEPAARVPAAAAAPAAARAPVECRRRRAGVGLGAAGLAAGRAAPVAPRHRARGRGDIRDGGARDRGVRTRLDGGVPRRGRPGRSGRARGRARARPRRPGLGRRRGPGRARLAGADDRRGPRARPRRGPERAIVVRDATGYRAALTAITLLVVAVAAAWAVLTPAFRAPDEPQHVNSVLRLAYDGGWPAPGEARMSPAMNGARRQAALESDLPWPHWNRHDVVQYTDVEPVPDEERLVVAADNALPAPASGGWSLDTVDQMTQHPPLYYAAAAAWLHATGTADARWDHLLLSLRLFDVLLLVPLPLLAAATARTLLGDRPEARPAALVAAGGVLFVPMSAHILSSVTNDALVTLSGAVITWLVARVLRGDLGWRTAVALGVALGVGLLTKVMAAFAVPMVVLAYLLAGTIGRPVLADLRRTWWPRAVRMLVVGLVAFAAGGWWWLRNLLVFGAVQPVGIPERWEPVPNAGLGHFVTTVVTAVTRSFFGDFGWLELRVSPVVFWGGATVVAALCAAALVRRDSRTEAAVLLLLPVALWVSIVANAWRHYVETGWITAVQGRYLFAGLAALAAVAALGIRPRAVAVPWIVAGGGVVAAVSLVFAFRGMYWGHAESAADAAARLAGWSPLSPGQLAAVGALTCVAGAVAVGTCVRFAVVASTSRAVPMTAAPASTATRTDGTGASV</sequence>
<evidence type="ECO:0000256" key="5">
    <source>
        <dbReference type="ARBA" id="ARBA00022692"/>
    </source>
</evidence>
<feature type="transmembrane region" description="Helical" evidence="9">
    <location>
        <begin position="597"/>
        <end position="616"/>
    </location>
</feature>
<keyword evidence="6 9" id="KW-1133">Transmembrane helix</keyword>
<dbReference type="Proteomes" id="UP000295217">
    <property type="component" value="Unassembled WGS sequence"/>
</dbReference>
<dbReference type="GO" id="GO:0005886">
    <property type="term" value="C:plasma membrane"/>
    <property type="evidence" value="ECO:0007669"/>
    <property type="project" value="UniProtKB-SubCell"/>
</dbReference>
<feature type="transmembrane region" description="Helical" evidence="9">
    <location>
        <begin position="703"/>
        <end position="726"/>
    </location>
</feature>
<evidence type="ECO:0000256" key="2">
    <source>
        <dbReference type="ARBA" id="ARBA00022475"/>
    </source>
</evidence>
<evidence type="ECO:0000313" key="10">
    <source>
        <dbReference type="EMBL" id="TDD71022.1"/>
    </source>
</evidence>
<feature type="transmembrane region" description="Helical" evidence="9">
    <location>
        <begin position="421"/>
        <end position="438"/>
    </location>
</feature>
<evidence type="ECO:0000256" key="3">
    <source>
        <dbReference type="ARBA" id="ARBA00022676"/>
    </source>
</evidence>
<gene>
    <name evidence="10" type="ORF">E1262_07810</name>
</gene>
<feature type="transmembrane region" description="Helical" evidence="9">
    <location>
        <begin position="497"/>
        <end position="516"/>
    </location>
</feature>
<name>A0A4R5ALK3_9ACTN</name>
<feature type="compositionally biased region" description="Low complexity" evidence="8">
    <location>
        <begin position="59"/>
        <end position="79"/>
    </location>
</feature>
<evidence type="ECO:0000256" key="8">
    <source>
        <dbReference type="SAM" id="MobiDB-lite"/>
    </source>
</evidence>
<feature type="compositionally biased region" description="Basic and acidic residues" evidence="8">
    <location>
        <begin position="125"/>
        <end position="143"/>
    </location>
</feature>
<organism evidence="10 11">
    <name type="scientific">Jiangella aurantiaca</name>
    <dbReference type="NCBI Taxonomy" id="2530373"/>
    <lineage>
        <taxon>Bacteria</taxon>
        <taxon>Bacillati</taxon>
        <taxon>Actinomycetota</taxon>
        <taxon>Actinomycetes</taxon>
        <taxon>Jiangellales</taxon>
        <taxon>Jiangellaceae</taxon>
        <taxon>Jiangella</taxon>
    </lineage>
</organism>
<keyword evidence="7 9" id="KW-0472">Membrane</keyword>
<dbReference type="InterPro" id="IPR018674">
    <property type="entry name" value="DUF2142_membrane"/>
</dbReference>
<dbReference type="GO" id="GO:0016763">
    <property type="term" value="F:pentosyltransferase activity"/>
    <property type="evidence" value="ECO:0007669"/>
    <property type="project" value="TreeGrafter"/>
</dbReference>
<keyword evidence="11" id="KW-1185">Reference proteome</keyword>
<keyword evidence="5 9" id="KW-0812">Transmembrane</keyword>
<evidence type="ECO:0000313" key="11">
    <source>
        <dbReference type="Proteomes" id="UP000295217"/>
    </source>
</evidence>
<evidence type="ECO:0000256" key="9">
    <source>
        <dbReference type="SAM" id="Phobius"/>
    </source>
</evidence>
<comment type="subcellular location">
    <subcellularLocation>
        <location evidence="1">Cell membrane</location>
        <topology evidence="1">Multi-pass membrane protein</topology>
    </subcellularLocation>
</comment>
<feature type="transmembrane region" description="Helical" evidence="9">
    <location>
        <begin position="571"/>
        <end position="590"/>
    </location>
</feature>
<dbReference type="GO" id="GO:0009103">
    <property type="term" value="P:lipopolysaccharide biosynthetic process"/>
    <property type="evidence" value="ECO:0007669"/>
    <property type="project" value="UniProtKB-ARBA"/>
</dbReference>
<keyword evidence="2" id="KW-1003">Cell membrane</keyword>
<dbReference type="PANTHER" id="PTHR33908:SF11">
    <property type="entry name" value="MEMBRANE PROTEIN"/>
    <property type="match status" value="1"/>
</dbReference>
<dbReference type="PANTHER" id="PTHR33908">
    <property type="entry name" value="MANNOSYLTRANSFERASE YKCB-RELATED"/>
    <property type="match status" value="1"/>
</dbReference>
<feature type="transmembrane region" description="Helical" evidence="9">
    <location>
        <begin position="655"/>
        <end position="674"/>
    </location>
</feature>
<accession>A0A4R5ALK3</accession>
<feature type="transmembrane region" description="Helical" evidence="9">
    <location>
        <begin position="628"/>
        <end position="648"/>
    </location>
</feature>
<evidence type="ECO:0000256" key="6">
    <source>
        <dbReference type="ARBA" id="ARBA00022989"/>
    </source>
</evidence>
<keyword evidence="3" id="KW-0328">Glycosyltransferase</keyword>
<evidence type="ECO:0000256" key="7">
    <source>
        <dbReference type="ARBA" id="ARBA00023136"/>
    </source>
</evidence>
<dbReference type="Pfam" id="PF09913">
    <property type="entry name" value="DUF2142"/>
    <property type="match status" value="1"/>
</dbReference>
<comment type="caution">
    <text evidence="10">The sequence shown here is derived from an EMBL/GenBank/DDBJ whole genome shotgun (WGS) entry which is preliminary data.</text>
</comment>
<feature type="compositionally biased region" description="Basic residues" evidence="8">
    <location>
        <begin position="149"/>
        <end position="179"/>
    </location>
</feature>
<feature type="transmembrane region" description="Helical" evidence="9">
    <location>
        <begin position="395"/>
        <end position="415"/>
    </location>
</feature>
<feature type="region of interest" description="Disordered" evidence="8">
    <location>
        <begin position="1"/>
        <end position="79"/>
    </location>
</feature>
<dbReference type="InterPro" id="IPR050297">
    <property type="entry name" value="LipidA_mod_glycosyltrf_83"/>
</dbReference>
<reference evidence="10 11" key="1">
    <citation type="submission" date="2019-02" db="EMBL/GenBank/DDBJ databases">
        <title>Draft genome sequences of novel Actinobacteria.</title>
        <authorList>
            <person name="Sahin N."/>
            <person name="Ay H."/>
            <person name="Saygin H."/>
        </authorList>
    </citation>
    <scope>NUCLEOTIDE SEQUENCE [LARGE SCALE GENOMIC DNA]</scope>
    <source>
        <strain evidence="10 11">8K307</strain>
    </source>
</reference>
<evidence type="ECO:0000256" key="4">
    <source>
        <dbReference type="ARBA" id="ARBA00022679"/>
    </source>
</evidence>
<keyword evidence="4" id="KW-0808">Transferase</keyword>
<proteinExistence type="predicted"/>
<dbReference type="OrthoDB" id="3265695at2"/>
<feature type="region of interest" description="Disordered" evidence="8">
    <location>
        <begin position="114"/>
        <end position="201"/>
    </location>
</feature>
<feature type="transmembrane region" description="Helical" evidence="9">
    <location>
        <begin position="362"/>
        <end position="383"/>
    </location>
</feature>